<dbReference type="AlphaFoldDB" id="A0A6L9MGY2"/>
<reference evidence="1 2" key="1">
    <citation type="submission" date="2020-01" db="EMBL/GenBank/DDBJ databases">
        <title>Genomes of bacteria type strains.</title>
        <authorList>
            <person name="Chen J."/>
            <person name="Zhu S."/>
            <person name="Chen J."/>
        </authorList>
    </citation>
    <scope>NUCLEOTIDE SEQUENCE [LARGE SCALE GENOMIC DNA]</scope>
    <source>
        <strain evidence="1 2">KCTC 52919</strain>
    </source>
</reference>
<evidence type="ECO:0000313" key="2">
    <source>
        <dbReference type="Proteomes" id="UP000476332"/>
    </source>
</evidence>
<sequence length="72" mass="7630">MACGAEQLDGQIVFVDGVLVAVLTQLSGEHYGSHDGHWFLEAGFGRCDPTGTKLPPFASLNEAVAWIRSAIA</sequence>
<name>A0A6L9MGY2_9HYPH</name>
<proteinExistence type="predicted"/>
<dbReference type="EMBL" id="JAAAMJ010000006">
    <property type="protein sequence ID" value="NDV87103.1"/>
    <property type="molecule type" value="Genomic_DNA"/>
</dbReference>
<comment type="caution">
    <text evidence="1">The sequence shown here is derived from an EMBL/GenBank/DDBJ whole genome shotgun (WGS) entry which is preliminary data.</text>
</comment>
<dbReference type="Proteomes" id="UP000476332">
    <property type="component" value="Unassembled WGS sequence"/>
</dbReference>
<organism evidence="1 2">
    <name type="scientific">Aurantimonas aggregata</name>
    <dbReference type="NCBI Taxonomy" id="2047720"/>
    <lineage>
        <taxon>Bacteria</taxon>
        <taxon>Pseudomonadati</taxon>
        <taxon>Pseudomonadota</taxon>
        <taxon>Alphaproteobacteria</taxon>
        <taxon>Hyphomicrobiales</taxon>
        <taxon>Aurantimonadaceae</taxon>
        <taxon>Aurantimonas</taxon>
    </lineage>
</organism>
<evidence type="ECO:0000313" key="1">
    <source>
        <dbReference type="EMBL" id="NDV87103.1"/>
    </source>
</evidence>
<protein>
    <submittedName>
        <fullName evidence="1">Uncharacterized protein</fullName>
    </submittedName>
</protein>
<gene>
    <name evidence="1" type="ORF">GTW51_10355</name>
</gene>
<keyword evidence="2" id="KW-1185">Reference proteome</keyword>
<accession>A0A6L9MGY2</accession>